<evidence type="ECO:0000313" key="1">
    <source>
        <dbReference type="EMBL" id="KUJ10864.1"/>
    </source>
</evidence>
<dbReference type="GeneID" id="28818126"/>
<dbReference type="STRING" id="149040.A0A194WT66"/>
<dbReference type="PANTHER" id="PTHR35896:SF3">
    <property type="entry name" value="MAJOR FACILITATOR SUPERFAMILY TRANSPORTER"/>
    <property type="match status" value="1"/>
</dbReference>
<accession>A0A194WT66</accession>
<proteinExistence type="predicted"/>
<reference evidence="1 2" key="1">
    <citation type="submission" date="2015-10" db="EMBL/GenBank/DDBJ databases">
        <title>Full genome of DAOMC 229536 Phialocephala scopiformis, a fungal endophyte of spruce producing the potent anti-insectan compound rugulosin.</title>
        <authorList>
            <consortium name="DOE Joint Genome Institute"/>
            <person name="Walker A.K."/>
            <person name="Frasz S.L."/>
            <person name="Seifert K.A."/>
            <person name="Miller J.D."/>
            <person name="Mondo S.J."/>
            <person name="Labutti K."/>
            <person name="Lipzen A."/>
            <person name="Dockter R."/>
            <person name="Kennedy M."/>
            <person name="Grigoriev I.V."/>
            <person name="Spatafora J.W."/>
        </authorList>
    </citation>
    <scope>NUCLEOTIDE SEQUENCE [LARGE SCALE GENOMIC DNA]</scope>
    <source>
        <strain evidence="1 2">CBS 120377</strain>
    </source>
</reference>
<feature type="non-terminal residue" evidence="1">
    <location>
        <position position="127"/>
    </location>
</feature>
<dbReference type="PANTHER" id="PTHR35896">
    <property type="entry name" value="IG-LIKE DOMAIN-CONTAINING PROTEIN"/>
    <property type="match status" value="1"/>
</dbReference>
<organism evidence="1 2">
    <name type="scientific">Mollisia scopiformis</name>
    <name type="common">Conifer needle endophyte fungus</name>
    <name type="synonym">Phialocephala scopiformis</name>
    <dbReference type="NCBI Taxonomy" id="149040"/>
    <lineage>
        <taxon>Eukaryota</taxon>
        <taxon>Fungi</taxon>
        <taxon>Dikarya</taxon>
        <taxon>Ascomycota</taxon>
        <taxon>Pezizomycotina</taxon>
        <taxon>Leotiomycetes</taxon>
        <taxon>Helotiales</taxon>
        <taxon>Mollisiaceae</taxon>
        <taxon>Mollisia</taxon>
    </lineage>
</organism>
<dbReference type="Proteomes" id="UP000070700">
    <property type="component" value="Unassembled WGS sequence"/>
</dbReference>
<sequence length="127" mass="14690">CWCGTSDAEAIAMGCKYDHLAVDWLPPHCIDEELTAEFDRAGPGPLGAWDYYADRNGTVRLSDTIIDQYAMAATNYYTTVEWHMAHCIYVWRKQFRTKFTGKIVEPWNDKEEHIMHCGGYFTRKSNL</sequence>
<dbReference type="RefSeq" id="XP_018065219.1">
    <property type="nucleotide sequence ID" value="XM_018208400.1"/>
</dbReference>
<protein>
    <submittedName>
        <fullName evidence="1">Uncharacterized protein</fullName>
    </submittedName>
</protein>
<evidence type="ECO:0000313" key="2">
    <source>
        <dbReference type="Proteomes" id="UP000070700"/>
    </source>
</evidence>
<dbReference type="InterPro" id="IPR053008">
    <property type="entry name" value="Phomopsin_biosynth_assoc"/>
</dbReference>
<keyword evidence="2" id="KW-1185">Reference proteome</keyword>
<dbReference type="InParanoid" id="A0A194WT66"/>
<dbReference type="AlphaFoldDB" id="A0A194WT66"/>
<dbReference type="KEGG" id="psco:LY89DRAFT_557517"/>
<feature type="non-terminal residue" evidence="1">
    <location>
        <position position="1"/>
    </location>
</feature>
<name>A0A194WT66_MOLSC</name>
<gene>
    <name evidence="1" type="ORF">LY89DRAFT_557517</name>
</gene>
<dbReference type="EMBL" id="KQ947428">
    <property type="protein sequence ID" value="KUJ10864.1"/>
    <property type="molecule type" value="Genomic_DNA"/>
</dbReference>
<dbReference type="OrthoDB" id="3501153at2759"/>